<feature type="domain" description="C3H1-type" evidence="8">
    <location>
        <begin position="546"/>
        <end position="574"/>
    </location>
</feature>
<gene>
    <name evidence="9" type="ORF">LTR09_004132</name>
</gene>
<dbReference type="AlphaFoldDB" id="A0AAJ0DJC1"/>
<evidence type="ECO:0000259" key="8">
    <source>
        <dbReference type="PROSITE" id="PS50103"/>
    </source>
</evidence>
<feature type="zinc finger region" description="C3H1-type" evidence="5">
    <location>
        <begin position="494"/>
        <end position="522"/>
    </location>
</feature>
<evidence type="ECO:0000259" key="7">
    <source>
        <dbReference type="PROSITE" id="PS50013"/>
    </source>
</evidence>
<feature type="region of interest" description="Disordered" evidence="6">
    <location>
        <begin position="113"/>
        <end position="414"/>
    </location>
</feature>
<feature type="compositionally biased region" description="Basic residues" evidence="6">
    <location>
        <begin position="115"/>
        <end position="127"/>
    </location>
</feature>
<dbReference type="GO" id="GO:0006338">
    <property type="term" value="P:chromatin remodeling"/>
    <property type="evidence" value="ECO:0007669"/>
    <property type="project" value="UniProtKB-ARBA"/>
</dbReference>
<keyword evidence="4 5" id="KW-0862">Zinc</keyword>
<dbReference type="PANTHER" id="PTHR45691:SF1">
    <property type="entry name" value="FH2 DOMAIN-CONTAINING PROTEIN 1-RELATED"/>
    <property type="match status" value="1"/>
</dbReference>
<comment type="caution">
    <text evidence="9">The sequence shown here is derived from an EMBL/GenBank/DDBJ whole genome shotgun (WGS) entry which is preliminary data.</text>
</comment>
<dbReference type="SUPFAM" id="SSF90229">
    <property type="entry name" value="CCCH zinc finger"/>
    <property type="match status" value="2"/>
</dbReference>
<reference evidence="9" key="1">
    <citation type="submission" date="2023-04" db="EMBL/GenBank/DDBJ databases">
        <title>Black Yeasts Isolated from many extreme environments.</title>
        <authorList>
            <person name="Coleine C."/>
            <person name="Stajich J.E."/>
            <person name="Selbmann L."/>
        </authorList>
    </citation>
    <scope>NUCLEOTIDE SEQUENCE</scope>
    <source>
        <strain evidence="9">CCFEE 5312</strain>
    </source>
</reference>
<feature type="compositionally biased region" description="Pro residues" evidence="6">
    <location>
        <begin position="746"/>
        <end position="757"/>
    </location>
</feature>
<dbReference type="InterPro" id="IPR036855">
    <property type="entry name" value="Znf_CCCH_sf"/>
</dbReference>
<feature type="region of interest" description="Disordered" evidence="6">
    <location>
        <begin position="720"/>
        <end position="797"/>
    </location>
</feature>
<dbReference type="Proteomes" id="UP001271007">
    <property type="component" value="Unassembled WGS sequence"/>
</dbReference>
<feature type="compositionally biased region" description="Pro residues" evidence="6">
    <location>
        <begin position="727"/>
        <end position="737"/>
    </location>
</feature>
<dbReference type="CDD" id="cd18966">
    <property type="entry name" value="chromodomain"/>
    <property type="match status" value="1"/>
</dbReference>
<dbReference type="Gene3D" id="2.40.50.40">
    <property type="match status" value="1"/>
</dbReference>
<feature type="region of interest" description="Disordered" evidence="6">
    <location>
        <begin position="1"/>
        <end position="29"/>
    </location>
</feature>
<evidence type="ECO:0000313" key="9">
    <source>
        <dbReference type="EMBL" id="KAK3054972.1"/>
    </source>
</evidence>
<evidence type="ECO:0000256" key="4">
    <source>
        <dbReference type="ARBA" id="ARBA00022833"/>
    </source>
</evidence>
<organism evidence="9 10">
    <name type="scientific">Extremus antarcticus</name>
    <dbReference type="NCBI Taxonomy" id="702011"/>
    <lineage>
        <taxon>Eukaryota</taxon>
        <taxon>Fungi</taxon>
        <taxon>Dikarya</taxon>
        <taxon>Ascomycota</taxon>
        <taxon>Pezizomycotina</taxon>
        <taxon>Dothideomycetes</taxon>
        <taxon>Dothideomycetidae</taxon>
        <taxon>Mycosphaerellales</taxon>
        <taxon>Extremaceae</taxon>
        <taxon>Extremus</taxon>
    </lineage>
</organism>
<evidence type="ECO:0000256" key="3">
    <source>
        <dbReference type="ARBA" id="ARBA00022771"/>
    </source>
</evidence>
<feature type="domain" description="C3H1-type" evidence="8">
    <location>
        <begin position="643"/>
        <end position="671"/>
    </location>
</feature>
<feature type="domain" description="C3H1-type" evidence="8">
    <location>
        <begin position="418"/>
        <end position="446"/>
    </location>
</feature>
<feature type="compositionally biased region" description="Basic residues" evidence="6">
    <location>
        <begin position="149"/>
        <end position="163"/>
    </location>
</feature>
<dbReference type="SMART" id="SM00356">
    <property type="entry name" value="ZnF_C3H1"/>
    <property type="match status" value="5"/>
</dbReference>
<feature type="compositionally biased region" description="Basic and acidic residues" evidence="6">
    <location>
        <begin position="302"/>
        <end position="311"/>
    </location>
</feature>
<feature type="compositionally biased region" description="Polar residues" evidence="6">
    <location>
        <begin position="209"/>
        <end position="246"/>
    </location>
</feature>
<dbReference type="PROSITE" id="PS50103">
    <property type="entry name" value="ZF_C3H1"/>
    <property type="match status" value="5"/>
</dbReference>
<evidence type="ECO:0000256" key="6">
    <source>
        <dbReference type="SAM" id="MobiDB-lite"/>
    </source>
</evidence>
<evidence type="ECO:0000256" key="5">
    <source>
        <dbReference type="PROSITE-ProRule" id="PRU00723"/>
    </source>
</evidence>
<dbReference type="GO" id="GO:0030041">
    <property type="term" value="P:actin filament polymerization"/>
    <property type="evidence" value="ECO:0007669"/>
    <property type="project" value="TreeGrafter"/>
</dbReference>
<dbReference type="InterPro" id="IPR016197">
    <property type="entry name" value="Chromo-like_dom_sf"/>
</dbReference>
<dbReference type="InterPro" id="IPR000571">
    <property type="entry name" value="Znf_CCCH"/>
</dbReference>
<dbReference type="PANTHER" id="PTHR45691">
    <property type="entry name" value="PROTEIN DIAPHANOUS"/>
    <property type="match status" value="1"/>
</dbReference>
<keyword evidence="2 5" id="KW-0479">Metal-binding</keyword>
<feature type="compositionally biased region" description="Acidic residues" evidence="6">
    <location>
        <begin position="11"/>
        <end position="29"/>
    </location>
</feature>
<name>A0AAJ0DJC1_9PEZI</name>
<feature type="compositionally biased region" description="Low complexity" evidence="6">
    <location>
        <begin position="352"/>
        <end position="361"/>
    </location>
</feature>
<evidence type="ECO:0000256" key="1">
    <source>
        <dbReference type="ARBA" id="ARBA00011353"/>
    </source>
</evidence>
<dbReference type="SMART" id="SM00298">
    <property type="entry name" value="CHROMO"/>
    <property type="match status" value="1"/>
</dbReference>
<dbReference type="Pfam" id="PF00385">
    <property type="entry name" value="Chromo"/>
    <property type="match status" value="1"/>
</dbReference>
<dbReference type="GO" id="GO:0005884">
    <property type="term" value="C:actin filament"/>
    <property type="evidence" value="ECO:0007669"/>
    <property type="project" value="TreeGrafter"/>
</dbReference>
<keyword evidence="3 5" id="KW-0863">Zinc-finger</keyword>
<feature type="compositionally biased region" description="Polar residues" evidence="6">
    <location>
        <begin position="268"/>
        <end position="287"/>
    </location>
</feature>
<feature type="compositionally biased region" description="Gly residues" evidence="6">
    <location>
        <begin position="405"/>
        <end position="414"/>
    </location>
</feature>
<comment type="subunit">
    <text evidence="1">Component of the NuA4 histone acetyltransferase complex.</text>
</comment>
<evidence type="ECO:0000256" key="2">
    <source>
        <dbReference type="ARBA" id="ARBA00022723"/>
    </source>
</evidence>
<evidence type="ECO:0000313" key="10">
    <source>
        <dbReference type="Proteomes" id="UP001271007"/>
    </source>
</evidence>
<sequence>MATTSQSMFMEDTDDESINTTTTEEDAYDSDQEFAVESILAESHGRDGSFYLIKWESYPLHQASWEPEEKITHKTILDDWTECKRIAQLPEGKPLFDVEEYEDAVGDYAEERERKAKLRRNKRRKRGQILPGDSSASDDDDALPTTAGSKRKHAAVTSPKKRKSLDQAVPQPRKRLASRSHIFQGDRGGSSDFDSLFEEPRRTAGATGTLHTKASTLTTQAAGGIGSNSTATAQSKEPQPARSSTGKTTAISAAGSKAALTAARKSAPSANLATATRTRNVFATDSNKQAKRRQRARVNGDTSRDYDETKFRNLSTQNRYQKYSRNEPAPDINALATVDPKTGRVQPPPAAPKTASSALPSVYGRRTPPPALRRRSRSRSPASLALRQSNSQPSENAGAPPGGNPDRGGIGGGAASNALKMTPCIHFRTGTCRLTADTCPWAHRHITCFFWKRDGQCDQGDRCRYSHWDSGEYAPPPAKLRPSIQPAAIAEHIEKSSMTCYFWRTTDHCEKGDKCDFAHKDTGFYAPPPPGLRSGLELSVLPTDVAPSEMTCFYWRTTDQCTKGDQCQFAHKDTGVHAPPPRYIRSMTDPSAVVNEDDLVLARRNPVAASGYGAPTEPRPFGTQMNVVTPTQSVFGVVPAEVGKRDTTCYFWFRDGDCTKGEGCDFAHRDTGVYAGQPGSFSRNKNVVGTVMDQPGLASKWQNPVSVSGGEALIEQHPSAYPVPSHVSPPPPPPPPLSHMDAAYEAPPPPPPPPPPAETMQNGTAASRAASPPRDPRLRGRAPAAEKGSSVHPSRLAQMTVNTDVVMRSPAHGASATPVTAGASDRNIVMANEAINSNDPRDEGEVDFNMAKRGVKTLDLTALLDVKEGVSIESVFLQIAPNRSQEMEFLKTRFEEFHCKVYRSRIEGHWDFFRNKHPHSLIIVHPTENFKATMPGLYRFLSKNGSAKVYSIGVQRQLCSLEQREPTYEAQQLFPLGAVHFITDDVLVYYPEKATQIIDEFLEKAKAKPVGGELSKIGARPCVLDWVMVLVRQKFEENPKDFRYLRLLDALQRLCPHEDQDEDYHPERSVPIERALLWSEDVKLYDDFTGLWERGDEEAATEYSVKIFACFACVNAARYRRFAVVYQRPGQEKVVESSQGVQEVQQETDPKGWMAKYSHMGVMTADQYLKR</sequence>
<feature type="compositionally biased region" description="Polar residues" evidence="6">
    <location>
        <begin position="312"/>
        <end position="323"/>
    </location>
</feature>
<feature type="domain" description="C3H1-type" evidence="8">
    <location>
        <begin position="447"/>
        <end position="470"/>
    </location>
</feature>
<dbReference type="InterPro" id="IPR051412">
    <property type="entry name" value="Formin_Homology_Diaphanous_sf"/>
</dbReference>
<proteinExistence type="predicted"/>
<dbReference type="EMBL" id="JAWDJX010000010">
    <property type="protein sequence ID" value="KAK3054972.1"/>
    <property type="molecule type" value="Genomic_DNA"/>
</dbReference>
<feature type="zinc finger region" description="C3H1-type" evidence="5">
    <location>
        <begin position="546"/>
        <end position="574"/>
    </location>
</feature>
<feature type="domain" description="C3H1-type" evidence="8">
    <location>
        <begin position="494"/>
        <end position="522"/>
    </location>
</feature>
<feature type="zinc finger region" description="C3H1-type" evidence="5">
    <location>
        <begin position="418"/>
        <end position="446"/>
    </location>
</feature>
<dbReference type="PROSITE" id="PS50013">
    <property type="entry name" value="CHROMO_2"/>
    <property type="match status" value="1"/>
</dbReference>
<feature type="zinc finger region" description="C3H1-type" evidence="5">
    <location>
        <begin position="447"/>
        <end position="470"/>
    </location>
</feature>
<accession>A0AAJ0DJC1</accession>
<evidence type="ECO:0008006" key="11">
    <source>
        <dbReference type="Google" id="ProtNLM"/>
    </source>
</evidence>
<dbReference type="InterPro" id="IPR023780">
    <property type="entry name" value="Chromo_domain"/>
</dbReference>
<dbReference type="Gene3D" id="4.10.1000.10">
    <property type="entry name" value="Zinc finger, CCCH-type"/>
    <property type="match status" value="2"/>
</dbReference>
<feature type="compositionally biased region" description="Low complexity" evidence="6">
    <location>
        <begin position="247"/>
        <end position="265"/>
    </location>
</feature>
<protein>
    <recommendedName>
        <fullName evidence="11">Chromo domain-containing protein</fullName>
    </recommendedName>
</protein>
<feature type="domain" description="Chromo" evidence="7">
    <location>
        <begin position="34"/>
        <end position="92"/>
    </location>
</feature>
<keyword evidence="10" id="KW-1185">Reference proteome</keyword>
<dbReference type="GO" id="GO:0008270">
    <property type="term" value="F:zinc ion binding"/>
    <property type="evidence" value="ECO:0007669"/>
    <property type="project" value="UniProtKB-KW"/>
</dbReference>
<feature type="zinc finger region" description="C3H1-type" evidence="5">
    <location>
        <begin position="643"/>
        <end position="671"/>
    </location>
</feature>
<dbReference type="InterPro" id="IPR000953">
    <property type="entry name" value="Chromo/chromo_shadow_dom"/>
</dbReference>
<dbReference type="SUPFAM" id="SSF54160">
    <property type="entry name" value="Chromo domain-like"/>
    <property type="match status" value="1"/>
</dbReference>